<dbReference type="InterPro" id="IPR051687">
    <property type="entry name" value="Peroxisomal_Beta-Oxidation"/>
</dbReference>
<reference evidence="4 5" key="1">
    <citation type="submission" date="2020-08" db="EMBL/GenBank/DDBJ databases">
        <authorList>
            <person name="Seo M.-J."/>
        </authorList>
    </citation>
    <scope>NUCLEOTIDE SEQUENCE [LARGE SCALE GENOMIC DNA]</scope>
    <source>
        <strain evidence="4 5">MBLA0160</strain>
    </source>
</reference>
<proteinExistence type="inferred from homology"/>
<dbReference type="PANTHER" id="PTHR45024">
    <property type="entry name" value="DEHYDROGENASES, SHORT CHAIN"/>
    <property type="match status" value="1"/>
</dbReference>
<dbReference type="GO" id="GO:0016491">
    <property type="term" value="F:oxidoreductase activity"/>
    <property type="evidence" value="ECO:0007669"/>
    <property type="project" value="UniProtKB-KW"/>
</dbReference>
<dbReference type="EMBL" id="JACKXD010000002">
    <property type="protein sequence ID" value="MBB6645999.1"/>
    <property type="molecule type" value="Genomic_DNA"/>
</dbReference>
<dbReference type="InterPro" id="IPR002347">
    <property type="entry name" value="SDR_fam"/>
</dbReference>
<keyword evidence="2" id="KW-0560">Oxidoreductase</keyword>
<name>A0A7J9SIQ4_9EURY</name>
<dbReference type="PRINTS" id="PR00081">
    <property type="entry name" value="GDHRDH"/>
</dbReference>
<evidence type="ECO:0000313" key="4">
    <source>
        <dbReference type="EMBL" id="MBB6645999.1"/>
    </source>
</evidence>
<dbReference type="RefSeq" id="WP_185192355.1">
    <property type="nucleotide sequence ID" value="NZ_JACKXD010000002.1"/>
</dbReference>
<sequence length="310" mass="33903">MLDDTVCVVAGAGRGLGEETAKLMADEGASVVVNDLGADLSGEGQDIQPAQETVDEITDAGGEAMTHYGDITDLDYTEELIQDTVDEYGAVHSITNFAGILRDRMIFNMSEDEWDAVIDVHLKGHFSLLRNASQQWKQRYEDEEFERQRSFLGVSSSAAIGWAGQPNYAAAKAGVLGLVRNCAQELKRYNVRVNSLWPEAYTRMYKSIPEEYQPDGMSEDTHGPQLVAPLPAFMASEAAEDITGCTVGLGSGELSFITDPDRVRKITKEVPASTKTGGWTPQQIADAWDELTSGYETERIAKPNIPNVDE</sequence>
<dbReference type="AlphaFoldDB" id="A0A7J9SIQ4"/>
<comment type="caution">
    <text evidence="4">The sequence shown here is derived from an EMBL/GenBank/DDBJ whole genome shotgun (WGS) entry which is preliminary data.</text>
</comment>
<dbReference type="PANTHER" id="PTHR45024:SF2">
    <property type="entry name" value="SCP2 DOMAIN-CONTAINING PROTEIN"/>
    <property type="match status" value="1"/>
</dbReference>
<dbReference type="Gene3D" id="3.40.50.720">
    <property type="entry name" value="NAD(P)-binding Rossmann-like Domain"/>
    <property type="match status" value="1"/>
</dbReference>
<evidence type="ECO:0000259" key="3">
    <source>
        <dbReference type="SMART" id="SM00822"/>
    </source>
</evidence>
<dbReference type="SUPFAM" id="SSF51735">
    <property type="entry name" value="NAD(P)-binding Rossmann-fold domains"/>
    <property type="match status" value="1"/>
</dbReference>
<dbReference type="Pfam" id="PF00106">
    <property type="entry name" value="adh_short"/>
    <property type="match status" value="1"/>
</dbReference>
<dbReference type="InterPro" id="IPR036291">
    <property type="entry name" value="NAD(P)-bd_dom_sf"/>
</dbReference>
<evidence type="ECO:0000256" key="1">
    <source>
        <dbReference type="ARBA" id="ARBA00006484"/>
    </source>
</evidence>
<dbReference type="InterPro" id="IPR057326">
    <property type="entry name" value="KR_dom"/>
</dbReference>
<comment type="similarity">
    <text evidence="1">Belongs to the short-chain dehydrogenases/reductases (SDR) family.</text>
</comment>
<gene>
    <name evidence="4" type="ORF">H5V44_06815</name>
</gene>
<evidence type="ECO:0000256" key="2">
    <source>
        <dbReference type="ARBA" id="ARBA00023002"/>
    </source>
</evidence>
<protein>
    <submittedName>
        <fullName evidence="4">SDR family oxidoreductase</fullName>
    </submittedName>
</protein>
<keyword evidence="5" id="KW-1185">Reference proteome</keyword>
<evidence type="ECO:0000313" key="5">
    <source>
        <dbReference type="Proteomes" id="UP000546257"/>
    </source>
</evidence>
<feature type="domain" description="Ketoreductase" evidence="3">
    <location>
        <begin position="5"/>
        <end position="200"/>
    </location>
</feature>
<accession>A0A7J9SIQ4</accession>
<dbReference type="Proteomes" id="UP000546257">
    <property type="component" value="Unassembled WGS sequence"/>
</dbReference>
<organism evidence="4 5">
    <name type="scientific">Halobellus ruber</name>
    <dbReference type="NCBI Taxonomy" id="2761102"/>
    <lineage>
        <taxon>Archaea</taxon>
        <taxon>Methanobacteriati</taxon>
        <taxon>Methanobacteriota</taxon>
        <taxon>Stenosarchaea group</taxon>
        <taxon>Halobacteria</taxon>
        <taxon>Halobacteriales</taxon>
        <taxon>Haloferacaceae</taxon>
        <taxon>Halobellus</taxon>
    </lineage>
</organism>
<dbReference type="SMART" id="SM00822">
    <property type="entry name" value="PKS_KR"/>
    <property type="match status" value="1"/>
</dbReference>